<organism evidence="7 8">
    <name type="scientific">Holothuria leucospilota</name>
    <name type="common">Black long sea cucumber</name>
    <name type="synonym">Mertensiothuria leucospilota</name>
    <dbReference type="NCBI Taxonomy" id="206669"/>
    <lineage>
        <taxon>Eukaryota</taxon>
        <taxon>Metazoa</taxon>
        <taxon>Echinodermata</taxon>
        <taxon>Eleutherozoa</taxon>
        <taxon>Echinozoa</taxon>
        <taxon>Holothuroidea</taxon>
        <taxon>Aspidochirotacea</taxon>
        <taxon>Aspidochirotida</taxon>
        <taxon>Holothuriidae</taxon>
        <taxon>Holothuria</taxon>
    </lineage>
</organism>
<dbReference type="SMART" id="SM00164">
    <property type="entry name" value="TBC"/>
    <property type="match status" value="1"/>
</dbReference>
<dbReference type="Gene3D" id="1.10.8.270">
    <property type="entry name" value="putative rabgap domain of human tbc1 domain family member 14 like domains"/>
    <property type="match status" value="1"/>
</dbReference>
<evidence type="ECO:0000256" key="1">
    <source>
        <dbReference type="ARBA" id="ARBA00022468"/>
    </source>
</evidence>
<sequence length="1405" mass="158093">MAAADKDKNSSTDSGMGLADSDLDSSVSDVFSPSSLNLPTISSKLVPSKPAPNVNVTPVPSVMVNRPNVRTTTGTNSVEPTSPVIMRSTTVSSDSNVSACEDQTKSNLHVKKWRSADEYGSNTDNIFTTSDVNATGRPRSTSDVRHTRSHVRVFQLSYLGSLTLDKRVTQAMLPWITAEKSRKNAERTSILLQVSEKGLLGISEKKGSVLFEHRLHNVFRLAAGHRMLFSYQWKLEEDTPSSKLFAFEAKTKEDVSRICDTVKNATKNALQIDSGSHHTTRQVGLAALEELKDNNCTMFEVLYCGRVTVSHKSAPPTLIDDAIEKFKAHEQELQKKSLEASRKRHFSCEDQLDRIDSDSKECQTPHSQSLDQLDSSGSQSSTSGSVSSIPTSDSEKDGDLLPVERERSGSGASVNSRSSVNSDGPRSVRPTVKRQDTFLRLVTSKVTSHNRTMVFQIGRSALTLISTDKKSFALTKKFTEISFCSQGIKNPEYFGFICREADTNGNIFKCYVFKVQDEATVDTVMATLRQAFSAALEESKSHVVCETCPMHTFHKLCVSVKDLAPEKALNVMRKTVETLEDKQKSALAAFLRLEKPDDQQGQNELIMTFLRSLFEQKQAIHTHDCHSVLPNTLNGSAQKFTKAKTIEKIETNAPEGAFKKAKKSLTSSFENLLSRNKSKNSPESTRKKQLVTFRSQPSEVIAKADAETSPIEESVTSSPEHQITSLQVSTSPLSVNSTPDRLQPPPAPSTSPMTPPNSLPVKHCSMTEATSTRNNSQGNDEESSSDPPQRRRSKTLGDCPSPLSPQSPPPLTSAIPLSPLEFTTPRTQQPVKKRRNRPPPLKRTMSVDMSVGSPLPLTPSTAERRRMSFRQVIFKRVVTPMSEKKTIADIAEESEVFEENTDKGHVEQGSLGQEVSTGRFPNKTAVRALWQRAIQEQILLIRMDKENSKLQDRQNAVSESKQKMGYEELTPCLKEVVQKWETILKGTEEHYYLTEVIELLKQGIPRYQSGDVWIFLRSHMEKRKASFLQPCPEHEPYAELIKHLTTHQHAILIDLGRTYPNHPYFSNPLGRGQLSLFNLLKAYSLLDTEVGYCQGLSFVAGFLLMHMEEQAAFEMLVFMMYGLGCRRQYKPDMVALQIQMYQLSRLLHDFHRELHDHLEANEVSPSFYAAPWFLTFFTSQFPLGFVARIFDMMFAQGMEAIFKVALNILGCHSDRLLRCENFEELIEYIKDDLPKMTYVELEKVILQSFNQDISKELQAFEVEYHVIQEEMLHSPILLRSGSSEQEQLESANQNLRRHNEELLEQLQTARNTINNQEKTIHELQDREVRQKKELEKLYAERSNFIITMNKLLELIPQDTLQESGINLPNINLLTRVKTTRSNSIPSLVLFPSAQDRSHQNGNKIS</sequence>
<feature type="region of interest" description="Disordered" evidence="4">
    <location>
        <begin position="1"/>
        <end position="27"/>
    </location>
</feature>
<feature type="region of interest" description="Disordered" evidence="4">
    <location>
        <begin position="357"/>
        <end position="432"/>
    </location>
</feature>
<dbReference type="InterPro" id="IPR000195">
    <property type="entry name" value="Rab-GAP-TBC_dom"/>
</dbReference>
<dbReference type="SMART" id="SM00462">
    <property type="entry name" value="PTB"/>
    <property type="match status" value="2"/>
</dbReference>
<dbReference type="PROSITE" id="PS50086">
    <property type="entry name" value="TBC_RABGAP"/>
    <property type="match status" value="1"/>
</dbReference>
<dbReference type="InterPro" id="IPR035969">
    <property type="entry name" value="Rab-GAP_TBC_sf"/>
</dbReference>
<feature type="domain" description="PID" evidence="5">
    <location>
        <begin position="154"/>
        <end position="218"/>
    </location>
</feature>
<gene>
    <name evidence="7" type="ORF">HOLleu_30402</name>
</gene>
<dbReference type="InterPro" id="IPR050302">
    <property type="entry name" value="Rab_GAP_TBC_domain"/>
</dbReference>
<dbReference type="SUPFAM" id="SSF47923">
    <property type="entry name" value="Ypt/Rab-GAP domain of gyp1p"/>
    <property type="match status" value="2"/>
</dbReference>
<evidence type="ECO:0000256" key="2">
    <source>
        <dbReference type="ARBA" id="ARBA00022553"/>
    </source>
</evidence>
<dbReference type="OrthoDB" id="295078at2759"/>
<proteinExistence type="predicted"/>
<dbReference type="InterPro" id="IPR021785">
    <property type="entry name" value="DUF3350"/>
</dbReference>
<evidence type="ECO:0000256" key="3">
    <source>
        <dbReference type="SAM" id="Coils"/>
    </source>
</evidence>
<dbReference type="InterPro" id="IPR006020">
    <property type="entry name" value="PTB/PI_dom"/>
</dbReference>
<feature type="compositionally biased region" description="Low complexity" evidence="4">
    <location>
        <begin position="367"/>
        <end position="392"/>
    </location>
</feature>
<evidence type="ECO:0000256" key="4">
    <source>
        <dbReference type="SAM" id="MobiDB-lite"/>
    </source>
</evidence>
<dbReference type="CDD" id="cd01269">
    <property type="entry name" value="PTB_TBC1D1_like"/>
    <property type="match status" value="1"/>
</dbReference>
<dbReference type="FunFam" id="1.10.472.80:FF:000043">
    <property type="entry name" value="Pollux, isoform A"/>
    <property type="match status" value="1"/>
</dbReference>
<name>A0A9Q1BKA9_HOLLE</name>
<dbReference type="PANTHER" id="PTHR47219">
    <property type="entry name" value="RAB GTPASE-ACTIVATING PROTEIN 1-LIKE"/>
    <property type="match status" value="1"/>
</dbReference>
<dbReference type="PROSITE" id="PS01179">
    <property type="entry name" value="PID"/>
    <property type="match status" value="1"/>
</dbReference>
<comment type="caution">
    <text evidence="7">The sequence shown here is derived from an EMBL/GenBank/DDBJ whole genome shotgun (WGS) entry which is preliminary data.</text>
</comment>
<keyword evidence="1" id="KW-0343">GTPase activation</keyword>
<dbReference type="Proteomes" id="UP001152320">
    <property type="component" value="Chromosome 15"/>
</dbReference>
<feature type="region of interest" description="Disordered" evidence="4">
    <location>
        <begin position="671"/>
        <end position="860"/>
    </location>
</feature>
<feature type="domain" description="Rab-GAP TBC" evidence="6">
    <location>
        <begin position="1003"/>
        <end position="1197"/>
    </location>
</feature>
<dbReference type="Gene3D" id="1.10.10.2750">
    <property type="match status" value="1"/>
</dbReference>
<evidence type="ECO:0000259" key="5">
    <source>
        <dbReference type="PROSITE" id="PS01179"/>
    </source>
</evidence>
<reference evidence="7" key="1">
    <citation type="submission" date="2021-10" db="EMBL/GenBank/DDBJ databases">
        <title>Tropical sea cucumber genome reveals ecological adaptation and Cuvierian tubules defense mechanism.</title>
        <authorList>
            <person name="Chen T."/>
        </authorList>
    </citation>
    <scope>NUCLEOTIDE SEQUENCE</scope>
    <source>
        <strain evidence="7">Nanhai2018</strain>
        <tissue evidence="7">Muscle</tissue>
    </source>
</reference>
<evidence type="ECO:0000313" key="8">
    <source>
        <dbReference type="Proteomes" id="UP001152320"/>
    </source>
</evidence>
<dbReference type="EMBL" id="JAIZAY010000015">
    <property type="protein sequence ID" value="KAJ8028222.1"/>
    <property type="molecule type" value="Genomic_DNA"/>
</dbReference>
<protein>
    <submittedName>
        <fullName evidence="7">TBC1 domain family member 1</fullName>
    </submittedName>
</protein>
<dbReference type="Gene3D" id="2.30.29.30">
    <property type="entry name" value="Pleckstrin-homology domain (PH domain)/Phosphotyrosine-binding domain (PTB)"/>
    <property type="match status" value="2"/>
</dbReference>
<keyword evidence="8" id="KW-1185">Reference proteome</keyword>
<dbReference type="PANTHER" id="PTHR47219:SF16">
    <property type="entry name" value="GTPASE ACTIVATING PROTEIN"/>
    <property type="match status" value="1"/>
</dbReference>
<evidence type="ECO:0000313" key="7">
    <source>
        <dbReference type="EMBL" id="KAJ8028222.1"/>
    </source>
</evidence>
<dbReference type="Pfam" id="PF11830">
    <property type="entry name" value="DUF3350"/>
    <property type="match status" value="1"/>
</dbReference>
<feature type="compositionally biased region" description="Polar residues" evidence="4">
    <location>
        <begin position="714"/>
        <end position="740"/>
    </location>
</feature>
<feature type="compositionally biased region" description="Pro residues" evidence="4">
    <location>
        <begin position="742"/>
        <end position="758"/>
    </location>
</feature>
<feature type="compositionally biased region" description="Basic and acidic residues" evidence="4">
    <location>
        <begin position="393"/>
        <end position="408"/>
    </location>
</feature>
<evidence type="ECO:0000259" key="6">
    <source>
        <dbReference type="PROSITE" id="PS50086"/>
    </source>
</evidence>
<dbReference type="InterPro" id="IPR011993">
    <property type="entry name" value="PH-like_dom_sf"/>
</dbReference>
<feature type="compositionally biased region" description="Pro residues" evidence="4">
    <location>
        <begin position="802"/>
        <end position="811"/>
    </location>
</feature>
<keyword evidence="2" id="KW-0597">Phosphoprotein</keyword>
<feature type="coiled-coil region" evidence="3">
    <location>
        <begin position="1250"/>
        <end position="1340"/>
    </location>
</feature>
<dbReference type="Pfam" id="PF00640">
    <property type="entry name" value="PID"/>
    <property type="match status" value="1"/>
</dbReference>
<dbReference type="GO" id="GO:0005096">
    <property type="term" value="F:GTPase activator activity"/>
    <property type="evidence" value="ECO:0007669"/>
    <property type="project" value="UniProtKB-KW"/>
</dbReference>
<dbReference type="Gene3D" id="1.10.472.80">
    <property type="entry name" value="Ypt/Rab-GAP domain of gyp1p, domain 3"/>
    <property type="match status" value="1"/>
</dbReference>
<feature type="compositionally biased region" description="Polar residues" evidence="4">
    <location>
        <begin position="671"/>
        <end position="683"/>
    </location>
</feature>
<dbReference type="Pfam" id="PF00566">
    <property type="entry name" value="RabGAP-TBC"/>
    <property type="match status" value="1"/>
</dbReference>
<feature type="compositionally biased region" description="Low complexity" evidence="4">
    <location>
        <begin position="409"/>
        <end position="422"/>
    </location>
</feature>
<dbReference type="FunFam" id="1.10.8.270:FF:000001">
    <property type="entry name" value="TBC1 domain family member 1"/>
    <property type="match status" value="1"/>
</dbReference>
<feature type="compositionally biased region" description="Polar residues" evidence="4">
    <location>
        <begin position="767"/>
        <end position="778"/>
    </location>
</feature>
<dbReference type="CDD" id="cd00934">
    <property type="entry name" value="PTB"/>
    <property type="match status" value="1"/>
</dbReference>
<dbReference type="SUPFAM" id="SSF50729">
    <property type="entry name" value="PH domain-like"/>
    <property type="match status" value="2"/>
</dbReference>
<accession>A0A9Q1BKA9</accession>
<keyword evidence="3" id="KW-0175">Coiled coil</keyword>
<feature type="compositionally biased region" description="Basic and acidic residues" evidence="4">
    <location>
        <begin position="1"/>
        <end position="10"/>
    </location>
</feature>